<accession>A0A8E8L7G2</accession>
<dbReference type="EMBL" id="MW995474">
    <property type="protein sequence ID" value="QWC53661.1"/>
    <property type="molecule type" value="Genomic_DNA"/>
</dbReference>
<dbReference type="GO" id="GO:0045292">
    <property type="term" value="P:mRNA cis splicing, via spliceosome"/>
    <property type="evidence" value="ECO:0007669"/>
    <property type="project" value="TreeGrafter"/>
</dbReference>
<dbReference type="AlphaFoldDB" id="A0A8E8L7G2"/>
<keyword evidence="2" id="KW-0378">Hydrolase</keyword>
<keyword evidence="2" id="KW-0540">Nuclease</keyword>
<dbReference type="PANTHER" id="PTHR47539">
    <property type="entry name" value="PENTATRICOPEPTIDE REPEAT-CONTAINING PROTEIN OTP51, CHLOROPLASTIC"/>
    <property type="match status" value="1"/>
</dbReference>
<dbReference type="InterPro" id="IPR004860">
    <property type="entry name" value="LAGLIDADG_dom"/>
</dbReference>
<geneLocation type="mitochondrion" evidence="2"/>
<sequence length="217" mass="24998">MKKNYLTRSEVLQLPLSSELKNILVGLTLGDLHIFKHPKGVNTNLYFEQGLVHEAYLMHLYNLFELYCLSVPKISHRLPDKRTGKVYSRIRFQTRSLPCFTEFYNLFYYEGKKIIPRNLGDLLTPLGLAYFAMDDGTLNTNGGFYFCTANYTVEDNKYLSSILNTKFDLNTTLHKYAGKDQYRIYVPQSKLNELIALIGPHIHPSMQHKTNSGVSSK</sequence>
<dbReference type="PANTHER" id="PTHR47539:SF1">
    <property type="entry name" value="PENTATRICOPEPTIDE REPEAT-CONTAINING PROTEIN OTP51, CHLOROPLASTIC"/>
    <property type="match status" value="1"/>
</dbReference>
<evidence type="ECO:0000259" key="1">
    <source>
        <dbReference type="Pfam" id="PF03161"/>
    </source>
</evidence>
<reference evidence="2" key="1">
    <citation type="submission" date="2021-04" db="EMBL/GenBank/DDBJ databases">
        <title>Mitogenome analysis reveals the evolution and host adaptation in Rhizoctonia solani.</title>
        <authorList>
            <person name="Zheng A."/>
            <person name="Lin R."/>
            <person name="Xia Y."/>
            <person name="Zhang D."/>
            <person name="Xiang X."/>
            <person name="Niu X."/>
            <person name="Liu Y."/>
            <person name="Jiang L."/>
            <person name="Wang X."/>
        </authorList>
    </citation>
    <scope>NUCLEOTIDE SEQUENCE</scope>
    <source>
        <strain evidence="2">AG1-IA</strain>
    </source>
</reference>
<dbReference type="InterPro" id="IPR052500">
    <property type="entry name" value="Chloro/Mito_RNA_Process"/>
</dbReference>
<evidence type="ECO:0000313" key="2">
    <source>
        <dbReference type="EMBL" id="QWC53661.1"/>
    </source>
</evidence>
<keyword evidence="2" id="KW-0255">Endonuclease</keyword>
<dbReference type="GO" id="GO:0004519">
    <property type="term" value="F:endonuclease activity"/>
    <property type="evidence" value="ECO:0007669"/>
    <property type="project" value="UniProtKB-KW"/>
</dbReference>
<gene>
    <name evidence="2" type="primary">mag17</name>
</gene>
<proteinExistence type="predicted"/>
<name>A0A8E8L7G2_9AGAM</name>
<dbReference type="Pfam" id="PF03161">
    <property type="entry name" value="LAGLIDADG_2"/>
    <property type="match status" value="1"/>
</dbReference>
<feature type="domain" description="Homing endonuclease LAGLIDADG" evidence="1">
    <location>
        <begin position="22"/>
        <end position="192"/>
    </location>
</feature>
<dbReference type="GO" id="GO:0000373">
    <property type="term" value="P:Group II intron splicing"/>
    <property type="evidence" value="ECO:0007669"/>
    <property type="project" value="TreeGrafter"/>
</dbReference>
<organism evidence="2">
    <name type="scientific">Rhizoctonia solani</name>
    <dbReference type="NCBI Taxonomy" id="456999"/>
    <lineage>
        <taxon>Eukaryota</taxon>
        <taxon>Fungi</taxon>
        <taxon>Dikarya</taxon>
        <taxon>Basidiomycota</taxon>
        <taxon>Agaricomycotina</taxon>
        <taxon>Agaricomycetes</taxon>
        <taxon>Cantharellales</taxon>
        <taxon>Ceratobasidiaceae</taxon>
        <taxon>Rhizoctonia</taxon>
    </lineage>
</organism>
<keyword evidence="2" id="KW-0496">Mitochondrion</keyword>
<protein>
    <submittedName>
        <fullName evidence="2">LAGLIDADG homing endonuclease</fullName>
    </submittedName>
</protein>